<proteinExistence type="predicted"/>
<protein>
    <submittedName>
        <fullName evidence="1">BPSL0067 family protein</fullName>
    </submittedName>
</protein>
<reference evidence="1 2" key="1">
    <citation type="submission" date="2019-11" db="EMBL/GenBank/DDBJ databases">
        <title>Novel species isolated from a subtropical stream in China.</title>
        <authorList>
            <person name="Lu H."/>
        </authorList>
    </citation>
    <scope>NUCLEOTIDE SEQUENCE [LARGE SCALE GENOMIC DNA]</scope>
    <source>
        <strain evidence="1 2">FT26W</strain>
    </source>
</reference>
<evidence type="ECO:0000313" key="1">
    <source>
        <dbReference type="EMBL" id="MRW87385.1"/>
    </source>
</evidence>
<dbReference type="NCBIfam" id="NF033857">
    <property type="entry name" value="BPSL0067_fam"/>
    <property type="match status" value="1"/>
</dbReference>
<comment type="caution">
    <text evidence="1">The sequence shown here is derived from an EMBL/GenBank/DDBJ whole genome shotgun (WGS) entry which is preliminary data.</text>
</comment>
<dbReference type="InterPro" id="IPR047746">
    <property type="entry name" value="Dae2/Tae2-like"/>
</dbReference>
<sequence length="85" mass="9600">MRHYTSAPPARMWRQGAKVLGNKDLLPGTVIANFEHGRWHGPKQGGPCRLLPWTSIGRNFHRRPVPWFGEGENFDSLHSKAAPES</sequence>
<dbReference type="EMBL" id="WKJL01000026">
    <property type="protein sequence ID" value="MRW87385.1"/>
    <property type="molecule type" value="Genomic_DNA"/>
</dbReference>
<dbReference type="AlphaFoldDB" id="A0A844DAU4"/>
<accession>A0A844DAU4</accession>
<name>A0A844DAU4_9BURK</name>
<evidence type="ECO:0000313" key="2">
    <source>
        <dbReference type="Proteomes" id="UP000439986"/>
    </source>
</evidence>
<dbReference type="Proteomes" id="UP000439986">
    <property type="component" value="Unassembled WGS sequence"/>
</dbReference>
<keyword evidence="2" id="KW-1185">Reference proteome</keyword>
<gene>
    <name evidence="1" type="ORF">GJ698_25260</name>
</gene>
<organism evidence="1 2">
    <name type="scientific">Duganella aquatilis</name>
    <dbReference type="NCBI Taxonomy" id="2666082"/>
    <lineage>
        <taxon>Bacteria</taxon>
        <taxon>Pseudomonadati</taxon>
        <taxon>Pseudomonadota</taxon>
        <taxon>Betaproteobacteria</taxon>
        <taxon>Burkholderiales</taxon>
        <taxon>Oxalobacteraceae</taxon>
        <taxon>Telluria group</taxon>
        <taxon>Duganella</taxon>
    </lineage>
</organism>